<feature type="compositionally biased region" description="Acidic residues" evidence="1">
    <location>
        <begin position="275"/>
        <end position="288"/>
    </location>
</feature>
<evidence type="ECO:0000313" key="2">
    <source>
        <dbReference type="EMBL" id="OAQ71305.1"/>
    </source>
</evidence>
<feature type="compositionally biased region" description="Basic residues" evidence="1">
    <location>
        <begin position="227"/>
        <end position="242"/>
    </location>
</feature>
<dbReference type="Proteomes" id="UP000078397">
    <property type="component" value="Unassembled WGS sequence"/>
</dbReference>
<comment type="caution">
    <text evidence="2">The sequence shown here is derived from an EMBL/GenBank/DDBJ whole genome shotgun (WGS) entry which is preliminary data.</text>
</comment>
<protein>
    <submittedName>
        <fullName evidence="2">Uncharacterized protein</fullName>
    </submittedName>
</protein>
<name>A0A179G0A2_METCM</name>
<dbReference type="KEGG" id="pchm:VFPPC_03626"/>
<feature type="compositionally biased region" description="Polar residues" evidence="1">
    <location>
        <begin position="555"/>
        <end position="564"/>
    </location>
</feature>
<feature type="region of interest" description="Disordered" evidence="1">
    <location>
        <begin position="542"/>
        <end position="590"/>
    </location>
</feature>
<accession>A0A179G0A2</accession>
<sequence length="876" mass="97681">MDGISAAASIITIWDLTTKIAHFAKSIQDAPGAWRKYADGLHAVACIQSVLQQNLDTYPHLTALTIDDDGKKRPIVEYINDRLSVVRDDASALLKRYDPTAHKRAGTKGRIFKWIVRKDKAISFVLHQTQIEHLIEAVDHAQSYLHFVLPLILMHTSESWREQSGNLLQSIWKEVRKSGTRLDELKDDGNRMRDVVLEVVAKQEESPDDASVRNVMTREQTLIVKSSKSRHFAKQAKRRVRSATKSVKESLSRASPSNGSSLHTQPHTNPANGLSEDEDADQHDSDDEFDCADMQTLQDASGESLMEARAGDDDTTEYGFVFDKETGKTFQIPLKSAGYELALSPTTNSGGIYDHISHAAATVRADEFLESLPDDQWEVVKNGPIEGAIEMATSNCCTANITDAEMMTTHSWVSLELRPKSDIFIAATVSLEACRNQESEKFLFCIERITATTEGQVFSIVVPCSVRGRLNCKHITIEVEDGPAFSQELPFRVELDSIEHVSSSSDDELDDVLSSRNGMLALFARCRFGCLHTVVEHEDHEQSGCAHRHRFNGVPRNTSVPSDDSGNDTEVAETTVPDDQTAGVSLPFQPGPGDDQDALELLRNVIFDSELPNPTAIDLNMLFKFTSLAVKYADAVGQKPSRQARHWVQSLRPSTSFDGNALTWLWIMWKLQLGAEFKTLSSIIQREAKEPISELLDLRGNPIHEAKFSDRLLNLLGAPRSVALSRVRDTILSEMELQRQYHQRGRQGGESMLGKSIVLEPSLIFGYLQLEYETWLSPQNEARHGQDFPGASFVDVRDAVLKMNDLRVWKISTLSSADKMDPRLAMLSMLIPVIGAELHVEGLHLYIDTDIKDRLVALVTELDNQDWGVDLASITP</sequence>
<reference evidence="2 3" key="1">
    <citation type="journal article" date="2016" name="PLoS Pathog.">
        <title>Biosynthesis of antibiotic leucinostatins in bio-control fungus Purpureocillium lilacinum and their inhibition on phytophthora revealed by genome mining.</title>
        <authorList>
            <person name="Wang G."/>
            <person name="Liu Z."/>
            <person name="Lin R."/>
            <person name="Li E."/>
            <person name="Mao Z."/>
            <person name="Ling J."/>
            <person name="Yang Y."/>
            <person name="Yin W.B."/>
            <person name="Xie B."/>
        </authorList>
    </citation>
    <scope>NUCLEOTIDE SEQUENCE [LARGE SCALE GENOMIC DNA]</scope>
    <source>
        <strain evidence="2">170</strain>
    </source>
</reference>
<organism evidence="2 3">
    <name type="scientific">Pochonia chlamydosporia 170</name>
    <dbReference type="NCBI Taxonomy" id="1380566"/>
    <lineage>
        <taxon>Eukaryota</taxon>
        <taxon>Fungi</taxon>
        <taxon>Dikarya</taxon>
        <taxon>Ascomycota</taxon>
        <taxon>Pezizomycotina</taxon>
        <taxon>Sordariomycetes</taxon>
        <taxon>Hypocreomycetidae</taxon>
        <taxon>Hypocreales</taxon>
        <taxon>Clavicipitaceae</taxon>
        <taxon>Pochonia</taxon>
    </lineage>
</organism>
<evidence type="ECO:0000313" key="3">
    <source>
        <dbReference type="Proteomes" id="UP000078397"/>
    </source>
</evidence>
<dbReference type="OrthoDB" id="5153337at2759"/>
<dbReference type="GeneID" id="28847100"/>
<feature type="region of interest" description="Disordered" evidence="1">
    <location>
        <begin position="226"/>
        <end position="288"/>
    </location>
</feature>
<gene>
    <name evidence="2" type="ORF">VFPPC_03626</name>
</gene>
<dbReference type="AlphaFoldDB" id="A0A179G0A2"/>
<evidence type="ECO:0000256" key="1">
    <source>
        <dbReference type="SAM" id="MobiDB-lite"/>
    </source>
</evidence>
<keyword evidence="3" id="KW-1185">Reference proteome</keyword>
<dbReference type="RefSeq" id="XP_018147842.1">
    <property type="nucleotide sequence ID" value="XM_018283106.1"/>
</dbReference>
<proteinExistence type="predicted"/>
<dbReference type="EMBL" id="LSBJ02000002">
    <property type="protein sequence ID" value="OAQ71305.1"/>
    <property type="molecule type" value="Genomic_DNA"/>
</dbReference>
<feature type="compositionally biased region" description="Polar residues" evidence="1">
    <location>
        <begin position="252"/>
        <end position="272"/>
    </location>
</feature>